<evidence type="ECO:0000313" key="2">
    <source>
        <dbReference type="Proteomes" id="UP000634139"/>
    </source>
</evidence>
<evidence type="ECO:0000313" key="1">
    <source>
        <dbReference type="EMBL" id="GHA01801.1"/>
    </source>
</evidence>
<proteinExistence type="predicted"/>
<protein>
    <submittedName>
        <fullName evidence="1">Uncharacterized protein</fullName>
    </submittedName>
</protein>
<sequence>MAALAFDSAAATGGEQQEFVALASSLLQAMPHQLGQAFGRSASRDIGPLLEAGAPTEAVLALLDGWAGYMLSCGPGGRPMATVVVEAMGGEASAEGATPALALLGALAALLAGDALDADCAAQVDWRSNGARLN</sequence>
<keyword evidence="2" id="KW-1185">Reference proteome</keyword>
<name>A0A918RJW3_9SPHN</name>
<organism evidence="1 2">
    <name type="scientific">Novosphingobium arvoryzae</name>
    <dbReference type="NCBI Taxonomy" id="1256514"/>
    <lineage>
        <taxon>Bacteria</taxon>
        <taxon>Pseudomonadati</taxon>
        <taxon>Pseudomonadota</taxon>
        <taxon>Alphaproteobacteria</taxon>
        <taxon>Sphingomonadales</taxon>
        <taxon>Sphingomonadaceae</taxon>
        <taxon>Novosphingobium</taxon>
    </lineage>
</organism>
<dbReference type="Proteomes" id="UP000634139">
    <property type="component" value="Unassembled WGS sequence"/>
</dbReference>
<dbReference type="AlphaFoldDB" id="A0A918RJW3"/>
<accession>A0A918RJW3</accession>
<gene>
    <name evidence="1" type="ORF">GCM10011617_23240</name>
</gene>
<comment type="caution">
    <text evidence="1">The sequence shown here is derived from an EMBL/GenBank/DDBJ whole genome shotgun (WGS) entry which is preliminary data.</text>
</comment>
<reference evidence="1" key="1">
    <citation type="journal article" date="2014" name="Int. J. Syst. Evol. Microbiol.">
        <title>Complete genome sequence of Corynebacterium casei LMG S-19264T (=DSM 44701T), isolated from a smear-ripened cheese.</title>
        <authorList>
            <consortium name="US DOE Joint Genome Institute (JGI-PGF)"/>
            <person name="Walter F."/>
            <person name="Albersmeier A."/>
            <person name="Kalinowski J."/>
            <person name="Ruckert C."/>
        </authorList>
    </citation>
    <scope>NUCLEOTIDE SEQUENCE</scope>
    <source>
        <strain evidence="1">KCTC 32422</strain>
    </source>
</reference>
<dbReference type="EMBL" id="BMZD01000005">
    <property type="protein sequence ID" value="GHA01801.1"/>
    <property type="molecule type" value="Genomic_DNA"/>
</dbReference>
<reference evidence="1" key="2">
    <citation type="submission" date="2020-09" db="EMBL/GenBank/DDBJ databases">
        <authorList>
            <person name="Sun Q."/>
            <person name="Kim S."/>
        </authorList>
    </citation>
    <scope>NUCLEOTIDE SEQUENCE</scope>
    <source>
        <strain evidence="1">KCTC 32422</strain>
    </source>
</reference>